<keyword evidence="4" id="KW-1185">Reference proteome</keyword>
<dbReference type="FunFam" id="1.25.40.90:FF:000006">
    <property type="entry name" value="Clathrin interactor 1"/>
    <property type="match status" value="1"/>
</dbReference>
<evidence type="ECO:0000313" key="4">
    <source>
        <dbReference type="Proteomes" id="UP001201812"/>
    </source>
</evidence>
<dbReference type="PANTHER" id="PTHR12276:SF45">
    <property type="entry name" value="CLATHRIN INTERACTOR 1"/>
    <property type="match status" value="1"/>
</dbReference>
<protein>
    <submittedName>
        <fullName evidence="3">ENTH domain-containing protein</fullName>
    </submittedName>
</protein>
<dbReference type="InterPro" id="IPR013809">
    <property type="entry name" value="ENTH"/>
</dbReference>
<dbReference type="GO" id="GO:0005886">
    <property type="term" value="C:plasma membrane"/>
    <property type="evidence" value="ECO:0007669"/>
    <property type="project" value="TreeGrafter"/>
</dbReference>
<dbReference type="EMBL" id="JAKKPZ010000005">
    <property type="protein sequence ID" value="KAI1720774.1"/>
    <property type="molecule type" value="Genomic_DNA"/>
</dbReference>
<feature type="compositionally biased region" description="Low complexity" evidence="1">
    <location>
        <begin position="592"/>
        <end position="611"/>
    </location>
</feature>
<evidence type="ECO:0000313" key="3">
    <source>
        <dbReference type="EMBL" id="KAI1720774.1"/>
    </source>
</evidence>
<dbReference type="Pfam" id="PF01417">
    <property type="entry name" value="ENTH"/>
    <property type="match status" value="1"/>
</dbReference>
<dbReference type="Gene3D" id="1.25.40.90">
    <property type="match status" value="1"/>
</dbReference>
<feature type="region of interest" description="Disordered" evidence="1">
    <location>
        <begin position="243"/>
        <end position="332"/>
    </location>
</feature>
<feature type="compositionally biased region" description="Polar residues" evidence="1">
    <location>
        <begin position="528"/>
        <end position="537"/>
    </location>
</feature>
<gene>
    <name evidence="3" type="ORF">DdX_05020</name>
</gene>
<dbReference type="PROSITE" id="PS50942">
    <property type="entry name" value="ENTH"/>
    <property type="match status" value="1"/>
</dbReference>
<dbReference type="SMART" id="SM00273">
    <property type="entry name" value="ENTH"/>
    <property type="match status" value="1"/>
</dbReference>
<dbReference type="CDD" id="cd16989">
    <property type="entry name" value="ENTH_EpsinR"/>
    <property type="match status" value="1"/>
</dbReference>
<feature type="compositionally biased region" description="Polar residues" evidence="1">
    <location>
        <begin position="500"/>
        <end position="521"/>
    </location>
</feature>
<proteinExistence type="predicted"/>
<feature type="compositionally biased region" description="Acidic residues" evidence="1">
    <location>
        <begin position="306"/>
        <end position="315"/>
    </location>
</feature>
<evidence type="ECO:0000259" key="2">
    <source>
        <dbReference type="PROSITE" id="PS50942"/>
    </source>
</evidence>
<dbReference type="InterPro" id="IPR008942">
    <property type="entry name" value="ENTH_VHS"/>
</dbReference>
<dbReference type="AlphaFoldDB" id="A0AAD4R7A3"/>
<feature type="region of interest" description="Disordered" evidence="1">
    <location>
        <begin position="476"/>
        <end position="556"/>
    </location>
</feature>
<feature type="domain" description="ENTH" evidence="2">
    <location>
        <begin position="85"/>
        <end position="218"/>
    </location>
</feature>
<feature type="compositionally biased region" description="Basic and acidic residues" evidence="1">
    <location>
        <begin position="274"/>
        <end position="288"/>
    </location>
</feature>
<dbReference type="GO" id="GO:0005768">
    <property type="term" value="C:endosome"/>
    <property type="evidence" value="ECO:0007669"/>
    <property type="project" value="TreeGrafter"/>
</dbReference>
<feature type="compositionally biased region" description="Polar residues" evidence="1">
    <location>
        <begin position="319"/>
        <end position="330"/>
    </location>
</feature>
<organism evidence="3 4">
    <name type="scientific">Ditylenchus destructor</name>
    <dbReference type="NCBI Taxonomy" id="166010"/>
    <lineage>
        <taxon>Eukaryota</taxon>
        <taxon>Metazoa</taxon>
        <taxon>Ecdysozoa</taxon>
        <taxon>Nematoda</taxon>
        <taxon>Chromadorea</taxon>
        <taxon>Rhabditida</taxon>
        <taxon>Tylenchina</taxon>
        <taxon>Tylenchomorpha</taxon>
        <taxon>Sphaerularioidea</taxon>
        <taxon>Anguinidae</taxon>
        <taxon>Anguininae</taxon>
        <taxon>Ditylenchus</taxon>
    </lineage>
</organism>
<comment type="caution">
    <text evidence="3">The sequence shown here is derived from an EMBL/GenBank/DDBJ whole genome shotgun (WGS) entry which is preliminary data.</text>
</comment>
<evidence type="ECO:0000256" key="1">
    <source>
        <dbReference type="SAM" id="MobiDB-lite"/>
    </source>
</evidence>
<dbReference type="GO" id="GO:0006897">
    <property type="term" value="P:endocytosis"/>
    <property type="evidence" value="ECO:0007669"/>
    <property type="project" value="TreeGrafter"/>
</dbReference>
<feature type="region of interest" description="Disordered" evidence="1">
    <location>
        <begin position="347"/>
        <end position="371"/>
    </location>
</feature>
<feature type="compositionally biased region" description="Polar residues" evidence="1">
    <location>
        <begin position="360"/>
        <end position="371"/>
    </location>
</feature>
<feature type="region of interest" description="Disordered" evidence="1">
    <location>
        <begin position="570"/>
        <end position="611"/>
    </location>
</feature>
<dbReference type="SUPFAM" id="SSF48464">
    <property type="entry name" value="ENTH/VHS domain"/>
    <property type="match status" value="1"/>
</dbReference>
<dbReference type="GO" id="GO:0030125">
    <property type="term" value="C:clathrin vesicle coat"/>
    <property type="evidence" value="ECO:0007669"/>
    <property type="project" value="TreeGrafter"/>
</dbReference>
<reference evidence="3" key="1">
    <citation type="submission" date="2022-01" db="EMBL/GenBank/DDBJ databases">
        <title>Genome Sequence Resource for Two Populations of Ditylenchus destructor, the Migratory Endoparasitic Phytonematode.</title>
        <authorList>
            <person name="Zhang H."/>
            <person name="Lin R."/>
            <person name="Xie B."/>
        </authorList>
    </citation>
    <scope>NUCLEOTIDE SEQUENCE</scope>
    <source>
        <strain evidence="3">BazhouSP</strain>
    </source>
</reference>
<dbReference type="PANTHER" id="PTHR12276">
    <property type="entry name" value="EPSIN/ENT-RELATED"/>
    <property type="match status" value="1"/>
</dbReference>
<sequence>MSIEIPVAVAIVRTRSLFYTGELCAFVRLCAAGGDIAAAAAKSSLASSPYPKMSDLLTGIANFSKSVQNTLNSYEMRKISDKVQGYVMNFTEAEAKVREATNEDPWGPTGPQMQELAHMTFQYDLFPEIMGMLWKRMLQENKVAWRRVYKSLILLNHLLKNGSERVISTARDHLFELRALESYKCYDERGKDEGINVRHRVRAVIELLQDDELLRGERRKSKTESRDKYQGFSKEEMVTKGKVSSFESWNEKKSEKNYSSSGFDDEPQSNAGGNKKEITAFDFGDGRNRSGSPELGIRERTPPITENDDDDEFGDFTEARSSAKSTTNNVPGAMSVNIPALKAAPKAQTASTLRPVVTPQKFSSVSTTGMTGSANPMDMILSFDTATASNGAPAQPQLFSMDTSPVLTSPTNLFQSAPSPPFPSNTNSAGMGRVIKPPSLDDIFGASTQPVSPPQNLFANVTSPSQPGNTPSIDDIFGSSTVTPSTAPPPVNNDPLLDIFSSQPATTNMTGLGQTVSTPNYFSMPLQPASSNGSANGTADKPQLTATTPESGKLSKTWEDLGKVNIDFDNLSLRPSASKPTPSLAELQKQKPSTPSNNYINSSTPNNNALW</sequence>
<accession>A0AAD4R7A3</accession>
<name>A0AAD4R7A3_9BILA</name>
<dbReference type="GO" id="GO:0005543">
    <property type="term" value="F:phospholipid binding"/>
    <property type="evidence" value="ECO:0007669"/>
    <property type="project" value="TreeGrafter"/>
</dbReference>
<dbReference type="GO" id="GO:0030276">
    <property type="term" value="F:clathrin binding"/>
    <property type="evidence" value="ECO:0007669"/>
    <property type="project" value="TreeGrafter"/>
</dbReference>
<dbReference type="Proteomes" id="UP001201812">
    <property type="component" value="Unassembled WGS sequence"/>
</dbReference>